<dbReference type="EMBL" id="JANIBC010000001">
    <property type="protein sequence ID" value="MCQ8184086.1"/>
    <property type="molecule type" value="Genomic_DNA"/>
</dbReference>
<dbReference type="Pfam" id="PF00106">
    <property type="entry name" value="adh_short"/>
    <property type="match status" value="1"/>
</dbReference>
<evidence type="ECO:0000256" key="2">
    <source>
        <dbReference type="SAM" id="MobiDB-lite"/>
    </source>
</evidence>
<proteinExistence type="predicted"/>
<gene>
    <name evidence="3" type="ORF">NOG11_01670</name>
</gene>
<feature type="region of interest" description="Disordered" evidence="2">
    <location>
        <begin position="288"/>
        <end position="314"/>
    </location>
</feature>
<dbReference type="Proteomes" id="UP001142610">
    <property type="component" value="Unassembled WGS sequence"/>
</dbReference>
<dbReference type="RefSeq" id="WP_256617893.1">
    <property type="nucleotide sequence ID" value="NZ_JANIBC010000001.1"/>
</dbReference>
<evidence type="ECO:0000256" key="1">
    <source>
        <dbReference type="ARBA" id="ARBA00023002"/>
    </source>
</evidence>
<dbReference type="InterPro" id="IPR036291">
    <property type="entry name" value="NAD(P)-bd_dom_sf"/>
</dbReference>
<reference evidence="3" key="1">
    <citation type="submission" date="2022-07" db="EMBL/GenBank/DDBJ databases">
        <title>Parvularcula maris sp. nov., an algicidal bacterium isolated from seawater.</title>
        <authorList>
            <person name="Li F."/>
        </authorList>
    </citation>
    <scope>NUCLEOTIDE SEQUENCE</scope>
    <source>
        <strain evidence="3">BGMRC 0090</strain>
    </source>
</reference>
<dbReference type="GO" id="GO:0016491">
    <property type="term" value="F:oxidoreductase activity"/>
    <property type="evidence" value="ECO:0007669"/>
    <property type="project" value="UniProtKB-KW"/>
</dbReference>
<dbReference type="SUPFAM" id="SSF51735">
    <property type="entry name" value="NAD(P)-binding Rossmann-fold domains"/>
    <property type="match status" value="1"/>
</dbReference>
<protein>
    <submittedName>
        <fullName evidence="3">SDR family NAD(P)-dependent oxidoreductase</fullName>
    </submittedName>
</protein>
<sequence length="314" mass="33988">MQEHKAKTYVVTGSNTGIGFETAKALAETGGRVVLAVRDVAKGEAAAARIKEATGSERLAVQPLDLADLGSVRAAADQLSKAERIDVLVNNAGLASTAKGQTKDGFELVVGTNHLGTFALTEALMPKILETARARGEARVVNLSSTAHQFARQLDPQNLFPEKRSRARNAYAESKLMNLLHAREMARRYGRMGVRAHAVHPGFVNSDFGRSDHFPGLWQAAFLLTKPMQISAEKGAKTTLAAALSDDGAWNNGLYWDKESPATPTLPEGHEKMARDLWEESKRLLREKGFVTEEPDEEPQAPLGGPSPIFPNAL</sequence>
<evidence type="ECO:0000313" key="4">
    <source>
        <dbReference type="Proteomes" id="UP001142610"/>
    </source>
</evidence>
<dbReference type="InterPro" id="IPR002347">
    <property type="entry name" value="SDR_fam"/>
</dbReference>
<dbReference type="PANTHER" id="PTHR43157">
    <property type="entry name" value="PHOSPHATIDYLINOSITOL-GLYCAN BIOSYNTHESIS CLASS F PROTEIN-RELATED"/>
    <property type="match status" value="1"/>
</dbReference>
<organism evidence="3 4">
    <name type="scientific">Parvularcula maris</name>
    <dbReference type="NCBI Taxonomy" id="2965077"/>
    <lineage>
        <taxon>Bacteria</taxon>
        <taxon>Pseudomonadati</taxon>
        <taxon>Pseudomonadota</taxon>
        <taxon>Alphaproteobacteria</taxon>
        <taxon>Parvularculales</taxon>
        <taxon>Parvularculaceae</taxon>
        <taxon>Parvularcula</taxon>
    </lineage>
</organism>
<name>A0A9X2L6R7_9PROT</name>
<dbReference type="PANTHER" id="PTHR43157:SF31">
    <property type="entry name" value="PHOSPHATIDYLINOSITOL-GLYCAN BIOSYNTHESIS CLASS F PROTEIN"/>
    <property type="match status" value="1"/>
</dbReference>
<comment type="caution">
    <text evidence="3">The sequence shown here is derived from an EMBL/GenBank/DDBJ whole genome shotgun (WGS) entry which is preliminary data.</text>
</comment>
<keyword evidence="1" id="KW-0560">Oxidoreductase</keyword>
<evidence type="ECO:0000313" key="3">
    <source>
        <dbReference type="EMBL" id="MCQ8184086.1"/>
    </source>
</evidence>
<dbReference type="Gene3D" id="3.40.50.720">
    <property type="entry name" value="NAD(P)-binding Rossmann-like Domain"/>
    <property type="match status" value="1"/>
</dbReference>
<keyword evidence="4" id="KW-1185">Reference proteome</keyword>
<dbReference type="AlphaFoldDB" id="A0A9X2L6R7"/>
<dbReference type="PRINTS" id="PR00081">
    <property type="entry name" value="GDHRDH"/>
</dbReference>
<accession>A0A9X2L6R7</accession>